<dbReference type="Pfam" id="PF02023">
    <property type="entry name" value="SCAN"/>
    <property type="match status" value="1"/>
</dbReference>
<dbReference type="GO" id="GO:0000978">
    <property type="term" value="F:RNA polymerase II cis-regulatory region sequence-specific DNA binding"/>
    <property type="evidence" value="ECO:0007669"/>
    <property type="project" value="TreeGrafter"/>
</dbReference>
<dbReference type="SMART" id="SM00431">
    <property type="entry name" value="SCAN"/>
    <property type="match status" value="1"/>
</dbReference>
<feature type="compositionally biased region" description="Polar residues" evidence="11">
    <location>
        <begin position="317"/>
        <end position="327"/>
    </location>
</feature>
<dbReference type="PANTHER" id="PTHR23226">
    <property type="entry name" value="ZINC FINGER AND SCAN DOMAIN-CONTAINING"/>
    <property type="match status" value="1"/>
</dbReference>
<comment type="subcellular location">
    <subcellularLocation>
        <location evidence="1">Nucleus</location>
    </subcellularLocation>
</comment>
<feature type="compositionally biased region" description="Basic and acidic residues" evidence="11">
    <location>
        <begin position="303"/>
        <end position="315"/>
    </location>
</feature>
<keyword evidence="8" id="KW-0804">Transcription</keyword>
<dbReference type="InterPro" id="IPR038269">
    <property type="entry name" value="SCAN_sf"/>
</dbReference>
<dbReference type="GeneID" id="129328716"/>
<reference evidence="15" key="1">
    <citation type="submission" date="2025-08" db="UniProtKB">
        <authorList>
            <consortium name="RefSeq"/>
        </authorList>
    </citation>
    <scope>IDENTIFICATION</scope>
    <source>
        <tissue evidence="15">Blood</tissue>
    </source>
</reference>
<dbReference type="KEGG" id="emc:129328716"/>
<feature type="domain" description="C2H2-type" evidence="12">
    <location>
        <begin position="436"/>
        <end position="463"/>
    </location>
</feature>
<dbReference type="SMART" id="SM00355">
    <property type="entry name" value="ZnF_C2H2"/>
    <property type="match status" value="6"/>
</dbReference>
<keyword evidence="4" id="KW-0677">Repeat</keyword>
<dbReference type="Gene3D" id="3.30.160.60">
    <property type="entry name" value="Classic Zinc Finger"/>
    <property type="match status" value="6"/>
</dbReference>
<sequence>MAVEELRISGFSHLGPATPEEWLHRQIKTEAPDPVDPKSGDGPYIVKAGSIGEFLQSSHTSDELRVELYWTWEAQWQEFLKKLESSHSGWGDPQLPGEPAPWDDAKAFLSSFEQVAEACRWPREEWVARLLPALSGEAEQAFGKLKARDKANYRKVKAAILQGAALRREKQRQHFRRFCYQQAEGPRGAYSQLQKLCHQWLRVEKRSKAQILELLILEQLLSVLPLDIQKWVRARGPETCAQAVILAEVFLQRQEEAVRWKRREPMPYMSCPEAEQAVPDTGQKPLGQEAKEGIDGLDVNCQEHSRQGRESERGKNQLGSPEQTKLSQRMPLKAKQNAVSQGEEQAGAVKYQHQPKKRRRNHCRNGTGASISYLGNEKAVKETPQQQTLNTQLESIEDLREESGQLICDRPLFQCTEKGLGRKDLFANHPRRNGLHKCTSCGKTFSQRSRLALHERVHSVELYQCSHCPKAFSQSRQWVAHERTHTGRNLCRCSYCGLGFSRNWLLVLHEKSHMDRKPYKCLYCGKSFNWKSQFIIHERTHTKEKQGNGGKPYKCSICEQSFTHRWLHAMHEGTHTGEKPYECAECGKRFYSDTGLTNHARIHAAETETT</sequence>
<dbReference type="PROSITE" id="PS50157">
    <property type="entry name" value="ZINC_FINGER_C2H2_2"/>
    <property type="match status" value="6"/>
</dbReference>
<evidence type="ECO:0000313" key="15">
    <source>
        <dbReference type="RefSeq" id="XP_054833938.1"/>
    </source>
</evidence>
<evidence type="ECO:0000256" key="10">
    <source>
        <dbReference type="PROSITE-ProRule" id="PRU00042"/>
    </source>
</evidence>
<evidence type="ECO:0000256" key="2">
    <source>
        <dbReference type="ARBA" id="ARBA00006991"/>
    </source>
</evidence>
<feature type="domain" description="C2H2-type" evidence="12">
    <location>
        <begin position="581"/>
        <end position="608"/>
    </location>
</feature>
<dbReference type="InterPro" id="IPR013087">
    <property type="entry name" value="Znf_C2H2_type"/>
</dbReference>
<dbReference type="FunFam" id="1.10.4020.10:FF:000001">
    <property type="entry name" value="zinc finger protein 263 isoform X1"/>
    <property type="match status" value="1"/>
</dbReference>
<dbReference type="FunFam" id="3.30.160.60:FF:002343">
    <property type="entry name" value="Zinc finger protein 33A"/>
    <property type="match status" value="1"/>
</dbReference>
<dbReference type="PANTHER" id="PTHR23226:SF416">
    <property type="entry name" value="FI01424P"/>
    <property type="match status" value="1"/>
</dbReference>
<keyword evidence="14" id="KW-1185">Reference proteome</keyword>
<dbReference type="InterPro" id="IPR036236">
    <property type="entry name" value="Znf_C2H2_sf"/>
</dbReference>
<evidence type="ECO:0000256" key="9">
    <source>
        <dbReference type="ARBA" id="ARBA00023242"/>
    </source>
</evidence>
<dbReference type="Pfam" id="PF00096">
    <property type="entry name" value="zf-C2H2"/>
    <property type="match status" value="4"/>
</dbReference>
<dbReference type="FunFam" id="3.30.160.60:FF:000340">
    <property type="entry name" value="zinc finger protein 473 isoform X1"/>
    <property type="match status" value="1"/>
</dbReference>
<evidence type="ECO:0000313" key="14">
    <source>
        <dbReference type="Proteomes" id="UP001190640"/>
    </source>
</evidence>
<feature type="region of interest" description="Disordered" evidence="11">
    <location>
        <begin position="303"/>
        <end position="370"/>
    </location>
</feature>
<evidence type="ECO:0000256" key="7">
    <source>
        <dbReference type="ARBA" id="ARBA00023125"/>
    </source>
</evidence>
<keyword evidence="3" id="KW-0479">Metal-binding</keyword>
<organism evidence="14 15">
    <name type="scientific">Eublepharis macularius</name>
    <name type="common">Leopard gecko</name>
    <name type="synonym">Cyrtodactylus macularius</name>
    <dbReference type="NCBI Taxonomy" id="481883"/>
    <lineage>
        <taxon>Eukaryota</taxon>
        <taxon>Metazoa</taxon>
        <taxon>Chordata</taxon>
        <taxon>Craniata</taxon>
        <taxon>Vertebrata</taxon>
        <taxon>Euteleostomi</taxon>
        <taxon>Lepidosauria</taxon>
        <taxon>Squamata</taxon>
        <taxon>Bifurcata</taxon>
        <taxon>Gekkota</taxon>
        <taxon>Eublepharidae</taxon>
        <taxon>Eublepharinae</taxon>
        <taxon>Eublepharis</taxon>
    </lineage>
</organism>
<dbReference type="FunFam" id="3.30.160.60:FF:000520">
    <property type="entry name" value="zinc finger protein 629 isoform X2"/>
    <property type="match status" value="1"/>
</dbReference>
<name>A0AA97J8X0_EUBMA</name>
<dbReference type="GO" id="GO:0005634">
    <property type="term" value="C:nucleus"/>
    <property type="evidence" value="ECO:0007669"/>
    <property type="project" value="UniProtKB-SubCell"/>
</dbReference>
<feature type="compositionally biased region" description="Basic residues" evidence="11">
    <location>
        <begin position="353"/>
        <end position="363"/>
    </location>
</feature>
<dbReference type="SUPFAM" id="SSF47353">
    <property type="entry name" value="Retrovirus capsid dimerization domain-like"/>
    <property type="match status" value="1"/>
</dbReference>
<feature type="domain" description="C2H2-type" evidence="12">
    <location>
        <begin position="463"/>
        <end position="490"/>
    </location>
</feature>
<keyword evidence="9" id="KW-0539">Nucleus</keyword>
<keyword evidence="6" id="KW-0862">Zinc</keyword>
<feature type="domain" description="C2H2-type" evidence="12">
    <location>
        <begin position="519"/>
        <end position="546"/>
    </location>
</feature>
<evidence type="ECO:0000256" key="1">
    <source>
        <dbReference type="ARBA" id="ARBA00004123"/>
    </source>
</evidence>
<feature type="domain" description="SCAN box" evidence="13">
    <location>
        <begin position="172"/>
        <end position="254"/>
    </location>
</feature>
<accession>A0AA97J8X0</accession>
<evidence type="ECO:0000256" key="3">
    <source>
        <dbReference type="ARBA" id="ARBA00022723"/>
    </source>
</evidence>
<evidence type="ECO:0000256" key="8">
    <source>
        <dbReference type="ARBA" id="ARBA00023163"/>
    </source>
</evidence>
<evidence type="ECO:0000259" key="13">
    <source>
        <dbReference type="PROSITE" id="PS50804"/>
    </source>
</evidence>
<evidence type="ECO:0000256" key="4">
    <source>
        <dbReference type="ARBA" id="ARBA00022737"/>
    </source>
</evidence>
<dbReference type="AlphaFoldDB" id="A0AA97J8X0"/>
<dbReference type="PROSITE" id="PS00028">
    <property type="entry name" value="ZINC_FINGER_C2H2_1"/>
    <property type="match status" value="6"/>
</dbReference>
<dbReference type="GO" id="GO:0000981">
    <property type="term" value="F:DNA-binding transcription factor activity, RNA polymerase II-specific"/>
    <property type="evidence" value="ECO:0007669"/>
    <property type="project" value="TreeGrafter"/>
</dbReference>
<dbReference type="RefSeq" id="XP_054833938.1">
    <property type="nucleotide sequence ID" value="XM_054977963.1"/>
</dbReference>
<evidence type="ECO:0000256" key="6">
    <source>
        <dbReference type="ARBA" id="ARBA00022833"/>
    </source>
</evidence>
<feature type="domain" description="C2H2-type" evidence="12">
    <location>
        <begin position="553"/>
        <end position="580"/>
    </location>
</feature>
<gene>
    <name evidence="15" type="primary">LOC129328716</name>
</gene>
<evidence type="ECO:0000256" key="5">
    <source>
        <dbReference type="ARBA" id="ARBA00022771"/>
    </source>
</evidence>
<protein>
    <submittedName>
        <fullName evidence="15">Zinc finger protein 397-like</fullName>
    </submittedName>
</protein>
<dbReference type="Gene3D" id="1.10.4020.10">
    <property type="entry name" value="DNA breaking-rejoining enzymes"/>
    <property type="match status" value="1"/>
</dbReference>
<feature type="domain" description="C2H2-type" evidence="12">
    <location>
        <begin position="491"/>
        <end position="518"/>
    </location>
</feature>
<evidence type="ECO:0000256" key="11">
    <source>
        <dbReference type="SAM" id="MobiDB-lite"/>
    </source>
</evidence>
<evidence type="ECO:0000259" key="12">
    <source>
        <dbReference type="PROSITE" id="PS50157"/>
    </source>
</evidence>
<dbReference type="Proteomes" id="UP001190640">
    <property type="component" value="Chromosome 4"/>
</dbReference>
<keyword evidence="5 10" id="KW-0863">Zinc-finger</keyword>
<keyword evidence="7" id="KW-0238">DNA-binding</keyword>
<comment type="similarity">
    <text evidence="2">Belongs to the krueppel C2H2-type zinc-finger protein family.</text>
</comment>
<dbReference type="InterPro" id="IPR003309">
    <property type="entry name" value="SCAN_dom"/>
</dbReference>
<dbReference type="FunFam" id="3.30.160.60:FF:000188">
    <property type="entry name" value="Zinc finger protein 787"/>
    <property type="match status" value="1"/>
</dbReference>
<proteinExistence type="inferred from homology"/>
<dbReference type="GO" id="GO:0008270">
    <property type="term" value="F:zinc ion binding"/>
    <property type="evidence" value="ECO:0007669"/>
    <property type="project" value="UniProtKB-KW"/>
</dbReference>
<dbReference type="PROSITE" id="PS50804">
    <property type="entry name" value="SCAN_BOX"/>
    <property type="match status" value="1"/>
</dbReference>
<dbReference type="SUPFAM" id="SSF57667">
    <property type="entry name" value="beta-beta-alpha zinc fingers"/>
    <property type="match status" value="4"/>
</dbReference>